<evidence type="ECO:0000313" key="3">
    <source>
        <dbReference type="EMBL" id="KAJ0394456.1"/>
    </source>
</evidence>
<evidence type="ECO:0000313" key="4">
    <source>
        <dbReference type="Proteomes" id="UP001209570"/>
    </source>
</evidence>
<proteinExistence type="predicted"/>
<dbReference type="InterPro" id="IPR053901">
    <property type="entry name" value="C5orf34-like"/>
</dbReference>
<evidence type="ECO:0000256" key="1">
    <source>
        <dbReference type="SAM" id="MobiDB-lite"/>
    </source>
</evidence>
<keyword evidence="4" id="KW-1185">Reference proteome</keyword>
<name>A0AAD5LWN1_PYTIN</name>
<reference evidence="3" key="1">
    <citation type="submission" date="2021-12" db="EMBL/GenBank/DDBJ databases">
        <title>Prjna785345.</title>
        <authorList>
            <person name="Rujirawat T."/>
            <person name="Krajaejun T."/>
        </authorList>
    </citation>
    <scope>NUCLEOTIDE SEQUENCE</scope>
    <source>
        <strain evidence="3">Pi057C3</strain>
    </source>
</reference>
<dbReference type="EMBL" id="JAKCXM010000409">
    <property type="protein sequence ID" value="KAJ0394456.1"/>
    <property type="molecule type" value="Genomic_DNA"/>
</dbReference>
<dbReference type="Proteomes" id="UP001209570">
    <property type="component" value="Unassembled WGS sequence"/>
</dbReference>
<sequence length="582" mass="64071">MQCISREDARDHHPPRTRGLVEAPRLQRAVLLRDGTAVALFSRKESTSILVLEPHGHSFTFVAPDGKQTRHLTPTARSSEVDMVDALLQFRNRFIVAAVASSAPRPYLLEPSLRRRRRLVQRQHPQSGALPWIAHGGAARFRRARWPLGRFQTQTLWNEELAVFQLTSIEGTARVQLHASGRVIYAQFYAAFSAKGERGRAQSVPHALVEQTFTLSAVPSCFAAAVLVLRMARRAHATGQEVFECSCDDACVDLPSDCSVDASPTFRPLVSSGDADVASVAQLVQWIRSPASRALDKLIAVELIHDVCFVVEPSDDRAASVLVLSLSPSSDAAADAVDRAGERPQWVLACQQRYVQVFRPDGVTQQQFTADTVPLRLEGFGRDDPMSVADSPSPPLPPASEESTNSAVAVEDVRTKAGRFRAFNGGSTRVVFPDRTILHVEPNGTCHFVHPDGSTSQSTTGSVAAELRHYVDAALDFAEWAFSTPEERYARHRRRQEHKARVALELQRIAVQSRLNQCVESSTEPPSCDEALERSTLSVDALHDATRQHIQQINAMLEALACDGKETEETNEAFHSSSISSR</sequence>
<dbReference type="AlphaFoldDB" id="A0AAD5LWN1"/>
<feature type="region of interest" description="Disordered" evidence="1">
    <location>
        <begin position="379"/>
        <end position="408"/>
    </location>
</feature>
<feature type="domain" description="C5orf34-like C-terminal" evidence="2">
    <location>
        <begin position="408"/>
        <end position="480"/>
    </location>
</feature>
<dbReference type="Pfam" id="PF15016">
    <property type="entry name" value="C5orf34_C"/>
    <property type="match status" value="1"/>
</dbReference>
<protein>
    <recommendedName>
        <fullName evidence="2">C5orf34-like C-terminal domain-containing protein</fullName>
    </recommendedName>
</protein>
<organism evidence="3 4">
    <name type="scientific">Pythium insidiosum</name>
    <name type="common">Pythiosis disease agent</name>
    <dbReference type="NCBI Taxonomy" id="114742"/>
    <lineage>
        <taxon>Eukaryota</taxon>
        <taxon>Sar</taxon>
        <taxon>Stramenopiles</taxon>
        <taxon>Oomycota</taxon>
        <taxon>Peronosporomycetes</taxon>
        <taxon>Pythiales</taxon>
        <taxon>Pythiaceae</taxon>
        <taxon>Pythium</taxon>
    </lineage>
</organism>
<dbReference type="PANTHER" id="PTHR34531:SF1">
    <property type="entry name" value="CHROMOSOME 5 OPEN READING FRAME 34"/>
    <property type="match status" value="1"/>
</dbReference>
<comment type="caution">
    <text evidence="3">The sequence shown here is derived from an EMBL/GenBank/DDBJ whole genome shotgun (WGS) entry which is preliminary data.</text>
</comment>
<accession>A0AAD5LWN1</accession>
<dbReference type="PANTHER" id="PTHR34531">
    <property type="entry name" value="ZGC:153352"/>
    <property type="match status" value="1"/>
</dbReference>
<gene>
    <name evidence="3" type="ORF">P43SY_010314</name>
</gene>
<dbReference type="InterPro" id="IPR027865">
    <property type="entry name" value="C5orf34-like_C"/>
</dbReference>
<evidence type="ECO:0000259" key="2">
    <source>
        <dbReference type="Pfam" id="PF15016"/>
    </source>
</evidence>